<dbReference type="SUPFAM" id="SSF54211">
    <property type="entry name" value="Ribosomal protein S5 domain 2-like"/>
    <property type="match status" value="1"/>
</dbReference>
<proteinExistence type="predicted"/>
<sequence>MQTLLLGSMSGSVKPVGGHSCEMLMPHFHPAVGTIAKGKQNGTIGELWQGPYQSLDGIFHIAIVTLPCKRYVSEVTVEYGKTTPALPSKSAKAIERFISYFNIESTLSSYSWTIQSNIPQSIGMASSTADIIATINALAALHEVRLSANHIQDILRGIERSDPFFHQYPVLYLSKCQRFVSSWDCRPDFNVVYSILPGATTTESVDESKLLGFYQDNLRTYQDSLTLLDKGFRTGIPALIGTAATECAGIFQNFRPVQLVDELIKISPKVGALGVVRAYTGHVAGLLFPEDVDSYTGHLPIIRNIFDRYGFVTLIDRAGYGKS</sequence>
<comment type="caution">
    <text evidence="3">The sequence shown here is derived from an EMBL/GenBank/DDBJ whole genome shotgun (WGS) entry which is preliminary data.</text>
</comment>
<accession>A0ABD4TZS1</accession>
<dbReference type="Gene3D" id="3.30.230.10">
    <property type="match status" value="1"/>
</dbReference>
<reference evidence="3 4" key="1">
    <citation type="submission" date="2019-08" db="EMBL/GenBank/DDBJ databases">
        <title>Comparison of rpoB and gyrB Sequences from Mobiluncus Species and Development of a Multiplex PCR Method for Clinical Detection of Mobiluncus curtisii and Mobiluncus mulieris.</title>
        <authorList>
            <person name="Yang L."/>
            <person name="Shen Y."/>
            <person name="Xu G."/>
            <person name="Shu L.-B."/>
            <person name="Hu J."/>
            <person name="Zhang R."/>
            <person name="Wang Y."/>
            <person name="Zhou H.-W."/>
            <person name="Zhang X."/>
        </authorList>
    </citation>
    <scope>NUCLEOTIDE SEQUENCE [LARGE SCALE GENOMIC DNA]</scope>
    <source>
        <strain evidence="3 4">M26</strain>
    </source>
</reference>
<name>A0ABD4TZS1_9ACTO</name>
<dbReference type="InterPro" id="IPR006204">
    <property type="entry name" value="GHMP_kinase_N_dom"/>
</dbReference>
<evidence type="ECO:0000313" key="4">
    <source>
        <dbReference type="Proteomes" id="UP001209486"/>
    </source>
</evidence>
<keyword evidence="1" id="KW-0808">Transferase</keyword>
<dbReference type="Proteomes" id="UP001209486">
    <property type="component" value="Unassembled WGS sequence"/>
</dbReference>
<dbReference type="InterPro" id="IPR020568">
    <property type="entry name" value="Ribosomal_Su5_D2-typ_SF"/>
</dbReference>
<protein>
    <recommendedName>
        <fullName evidence="2">GHMP kinase N-terminal domain-containing protein</fullName>
    </recommendedName>
</protein>
<dbReference type="EMBL" id="VSZY01000032">
    <property type="protein sequence ID" value="MCU9969895.1"/>
    <property type="molecule type" value="Genomic_DNA"/>
</dbReference>
<evidence type="ECO:0000313" key="3">
    <source>
        <dbReference type="EMBL" id="MCU9969895.1"/>
    </source>
</evidence>
<keyword evidence="1" id="KW-0418">Kinase</keyword>
<dbReference type="AlphaFoldDB" id="A0ABD4TZS1"/>
<feature type="domain" description="GHMP kinase N-terminal" evidence="2">
    <location>
        <begin position="93"/>
        <end position="160"/>
    </location>
</feature>
<organism evidence="3 4">
    <name type="scientific">Mobiluncus mulieris</name>
    <dbReference type="NCBI Taxonomy" id="2052"/>
    <lineage>
        <taxon>Bacteria</taxon>
        <taxon>Bacillati</taxon>
        <taxon>Actinomycetota</taxon>
        <taxon>Actinomycetes</taxon>
        <taxon>Actinomycetales</taxon>
        <taxon>Actinomycetaceae</taxon>
        <taxon>Mobiluncus</taxon>
    </lineage>
</organism>
<evidence type="ECO:0000256" key="1">
    <source>
        <dbReference type="ARBA" id="ARBA00022777"/>
    </source>
</evidence>
<dbReference type="RefSeq" id="WP_114990336.1">
    <property type="nucleotide sequence ID" value="NZ_JABCUP010000018.1"/>
</dbReference>
<evidence type="ECO:0000259" key="2">
    <source>
        <dbReference type="Pfam" id="PF00288"/>
    </source>
</evidence>
<dbReference type="Pfam" id="PF00288">
    <property type="entry name" value="GHMP_kinases_N"/>
    <property type="match status" value="1"/>
</dbReference>
<dbReference type="GO" id="GO:0016301">
    <property type="term" value="F:kinase activity"/>
    <property type="evidence" value="ECO:0007669"/>
    <property type="project" value="UniProtKB-KW"/>
</dbReference>
<dbReference type="InterPro" id="IPR014721">
    <property type="entry name" value="Ribsml_uS5_D2-typ_fold_subgr"/>
</dbReference>
<gene>
    <name evidence="3" type="ORF">FYZ43_11040</name>
</gene>